<dbReference type="RefSeq" id="WP_311663889.1">
    <property type="nucleotide sequence ID" value="NZ_JAVRHT010000023.1"/>
</dbReference>
<feature type="domain" description="Fumarylacetoacetase-like C-terminal" evidence="2">
    <location>
        <begin position="15"/>
        <end position="215"/>
    </location>
</feature>
<reference evidence="3 4" key="1">
    <citation type="submission" date="2023-09" db="EMBL/GenBank/DDBJ databases">
        <authorList>
            <person name="Rey-Velasco X."/>
        </authorList>
    </citation>
    <scope>NUCLEOTIDE SEQUENCE [LARGE SCALE GENOMIC DNA]</scope>
    <source>
        <strain evidence="3 4">F394</strain>
    </source>
</reference>
<keyword evidence="1" id="KW-0479">Metal-binding</keyword>
<dbReference type="InterPro" id="IPR036663">
    <property type="entry name" value="Fumarylacetoacetase_C_sf"/>
</dbReference>
<protein>
    <submittedName>
        <fullName evidence="3">Fumarylacetoacetate hydrolase family protein</fullName>
    </submittedName>
</protein>
<proteinExistence type="predicted"/>
<organism evidence="3 4">
    <name type="scientific">Rubrivirga litoralis</name>
    <dbReference type="NCBI Taxonomy" id="3075598"/>
    <lineage>
        <taxon>Bacteria</taxon>
        <taxon>Pseudomonadati</taxon>
        <taxon>Rhodothermota</taxon>
        <taxon>Rhodothermia</taxon>
        <taxon>Rhodothermales</taxon>
        <taxon>Rubricoccaceae</taxon>
        <taxon>Rubrivirga</taxon>
    </lineage>
</organism>
<dbReference type="PANTHER" id="PTHR11820:SF7">
    <property type="entry name" value="ACYLPYRUVASE FAHD1, MITOCHONDRIAL"/>
    <property type="match status" value="1"/>
</dbReference>
<gene>
    <name evidence="3" type="ORF">RM540_10640</name>
</gene>
<dbReference type="EMBL" id="JAVRHT010000023">
    <property type="protein sequence ID" value="MDT0632202.1"/>
    <property type="molecule type" value="Genomic_DNA"/>
</dbReference>
<dbReference type="SUPFAM" id="SSF56529">
    <property type="entry name" value="FAH"/>
    <property type="match status" value="1"/>
</dbReference>
<evidence type="ECO:0000256" key="1">
    <source>
        <dbReference type="ARBA" id="ARBA00022723"/>
    </source>
</evidence>
<dbReference type="Proteomes" id="UP001267426">
    <property type="component" value="Unassembled WGS sequence"/>
</dbReference>
<dbReference type="Pfam" id="PF01557">
    <property type="entry name" value="FAA_hydrolase"/>
    <property type="match status" value="1"/>
</dbReference>
<evidence type="ECO:0000259" key="2">
    <source>
        <dbReference type="Pfam" id="PF01557"/>
    </source>
</evidence>
<name>A0ABU3BSD0_9BACT</name>
<evidence type="ECO:0000313" key="4">
    <source>
        <dbReference type="Proteomes" id="UP001267426"/>
    </source>
</evidence>
<keyword evidence="4" id="KW-1185">Reference proteome</keyword>
<accession>A0ABU3BSD0</accession>
<dbReference type="GO" id="GO:0016787">
    <property type="term" value="F:hydrolase activity"/>
    <property type="evidence" value="ECO:0007669"/>
    <property type="project" value="UniProtKB-KW"/>
</dbReference>
<evidence type="ECO:0000313" key="3">
    <source>
        <dbReference type="EMBL" id="MDT0632202.1"/>
    </source>
</evidence>
<sequence length="223" mass="23415">MTLTLPDGREVRPGKVLCIGRNYAAHVREMGDVAEPPAEPVVFLKPSTALVADGGEVVLPRQSDEVHHELELVAVVGRGGRHIREADALGHVAAYALGLDLTARDLQAQAKANKGPWSIAKGFDTFAPLGPLAAAESVGDPGTLEIALSVGGEERQRGTTGHMIHSVPRIVAFLSSVFTLEPGDLIYTGTPEGVGPVRDGDRLEATGTRLPALTVTARREAAV</sequence>
<dbReference type="Gene3D" id="3.90.850.10">
    <property type="entry name" value="Fumarylacetoacetase-like, C-terminal domain"/>
    <property type="match status" value="1"/>
</dbReference>
<keyword evidence="3" id="KW-0378">Hydrolase</keyword>
<dbReference type="InterPro" id="IPR011234">
    <property type="entry name" value="Fumarylacetoacetase-like_C"/>
</dbReference>
<dbReference type="PANTHER" id="PTHR11820">
    <property type="entry name" value="ACYLPYRUVASE"/>
    <property type="match status" value="1"/>
</dbReference>
<comment type="caution">
    <text evidence="3">The sequence shown here is derived from an EMBL/GenBank/DDBJ whole genome shotgun (WGS) entry which is preliminary data.</text>
</comment>